<dbReference type="STRING" id="401053.AciPR4_4229"/>
<dbReference type="eggNOG" id="ENOG50337XT">
    <property type="taxonomic scope" value="Bacteria"/>
</dbReference>
<dbReference type="EMBL" id="CP002467">
    <property type="protein sequence ID" value="ADV84973.1"/>
    <property type="molecule type" value="Genomic_DNA"/>
</dbReference>
<evidence type="ECO:0000313" key="3">
    <source>
        <dbReference type="Proteomes" id="UP000006844"/>
    </source>
</evidence>
<dbReference type="Proteomes" id="UP000006844">
    <property type="component" value="Chromosome"/>
</dbReference>
<keyword evidence="3" id="KW-1185">Reference proteome</keyword>
<dbReference type="RefSeq" id="WP_013570703.1">
    <property type="nucleotide sequence ID" value="NC_014963.1"/>
</dbReference>
<sequence length="98" mass="10876">MNNYTTANDYKGPRLFGAPVGDFGIFQTALFIFASTLSSFFIATFVGIVALLAYTSIGHHTADFSMAYMRVGLPIGILMFLFSTVYLGGIYIRRITRR</sequence>
<evidence type="ECO:0000313" key="2">
    <source>
        <dbReference type="EMBL" id="ADV84973.1"/>
    </source>
</evidence>
<dbReference type="AlphaFoldDB" id="E8V682"/>
<feature type="transmembrane region" description="Helical" evidence="1">
    <location>
        <begin position="30"/>
        <end position="55"/>
    </location>
</feature>
<accession>E8V682</accession>
<keyword evidence="1" id="KW-1133">Transmembrane helix</keyword>
<reference evidence="2 3" key="1">
    <citation type="journal article" date="2012" name="Stand. Genomic Sci.">
        <title>Complete genome sequence of Terriglobus saanensis type strain SP1PR4(T), an Acidobacteria from tundra soil.</title>
        <authorList>
            <person name="Rawat S.R."/>
            <person name="Mannisto M.K."/>
            <person name="Starovoytov V."/>
            <person name="Goodwin L."/>
            <person name="Nolan M."/>
            <person name="Hauser L."/>
            <person name="Land M."/>
            <person name="Davenport K.W."/>
            <person name="Woyke T."/>
            <person name="Haggblom M.M."/>
        </authorList>
    </citation>
    <scope>NUCLEOTIDE SEQUENCE</scope>
    <source>
        <strain evidence="3">ATCC BAA-1853 / DSM 23119 / SP1PR4</strain>
    </source>
</reference>
<dbReference type="KEGG" id="tsa:AciPR4_4229"/>
<proteinExistence type="predicted"/>
<keyword evidence="1" id="KW-0472">Membrane</keyword>
<dbReference type="HOGENOM" id="CLU_2332669_0_0_0"/>
<keyword evidence="1" id="KW-0812">Transmembrane</keyword>
<dbReference type="OrthoDB" id="123520at2"/>
<protein>
    <submittedName>
        <fullName evidence="2">Uncharacterized protein</fullName>
    </submittedName>
</protein>
<organism evidence="2 3">
    <name type="scientific">Terriglobus saanensis (strain ATCC BAA-1853 / DSM 23119 / SP1PR4)</name>
    <dbReference type="NCBI Taxonomy" id="401053"/>
    <lineage>
        <taxon>Bacteria</taxon>
        <taxon>Pseudomonadati</taxon>
        <taxon>Acidobacteriota</taxon>
        <taxon>Terriglobia</taxon>
        <taxon>Terriglobales</taxon>
        <taxon>Acidobacteriaceae</taxon>
        <taxon>Terriglobus</taxon>
    </lineage>
</organism>
<feature type="transmembrane region" description="Helical" evidence="1">
    <location>
        <begin position="67"/>
        <end position="92"/>
    </location>
</feature>
<gene>
    <name evidence="2" type="ordered locus">AciPR4_4229</name>
</gene>
<name>E8V682_TERSS</name>
<evidence type="ECO:0000256" key="1">
    <source>
        <dbReference type="SAM" id="Phobius"/>
    </source>
</evidence>